<gene>
    <name evidence="2" type="ORF">ENSA7_09430</name>
</gene>
<comment type="caution">
    <text evidence="2">The sequence shown here is derived from an EMBL/GenBank/DDBJ whole genome shotgun (WGS) entry which is preliminary data.</text>
</comment>
<evidence type="ECO:0000313" key="2">
    <source>
        <dbReference type="EMBL" id="PRQ09354.1"/>
    </source>
</evidence>
<proteinExistence type="predicted"/>
<evidence type="ECO:0000313" key="3">
    <source>
        <dbReference type="Proteomes" id="UP000238823"/>
    </source>
</evidence>
<sequence length="50" mass="5339">MTLRPDGSLVRHGSLPIREINPPGKEHGPAKVCATKICMSYVCTCEIGAT</sequence>
<reference evidence="2 3" key="1">
    <citation type="submission" date="2018-03" db="EMBL/GenBank/DDBJ databases">
        <title>Draft Genome Sequences of the Obligatory Marine Myxobacteria Enhygromyxa salina SWB007.</title>
        <authorList>
            <person name="Poehlein A."/>
            <person name="Moghaddam J.A."/>
            <person name="Harms H."/>
            <person name="Alanjari M."/>
            <person name="Koenig G.M."/>
            <person name="Daniel R."/>
            <person name="Schaeberle T.F."/>
        </authorList>
    </citation>
    <scope>NUCLEOTIDE SEQUENCE [LARGE SCALE GENOMIC DNA]</scope>
    <source>
        <strain evidence="2 3">SWB007</strain>
    </source>
</reference>
<dbReference type="Proteomes" id="UP000238823">
    <property type="component" value="Unassembled WGS sequence"/>
</dbReference>
<protein>
    <submittedName>
        <fullName evidence="2">Uncharacterized protein</fullName>
    </submittedName>
</protein>
<dbReference type="EMBL" id="PVNL01000028">
    <property type="protein sequence ID" value="PRQ09354.1"/>
    <property type="molecule type" value="Genomic_DNA"/>
</dbReference>
<accession>A0A2S9YW95</accession>
<name>A0A2S9YW95_9BACT</name>
<dbReference type="AlphaFoldDB" id="A0A2S9YW95"/>
<organism evidence="2 3">
    <name type="scientific">Enhygromyxa salina</name>
    <dbReference type="NCBI Taxonomy" id="215803"/>
    <lineage>
        <taxon>Bacteria</taxon>
        <taxon>Pseudomonadati</taxon>
        <taxon>Myxococcota</taxon>
        <taxon>Polyangia</taxon>
        <taxon>Nannocystales</taxon>
        <taxon>Nannocystaceae</taxon>
        <taxon>Enhygromyxa</taxon>
    </lineage>
</organism>
<evidence type="ECO:0000256" key="1">
    <source>
        <dbReference type="SAM" id="MobiDB-lite"/>
    </source>
</evidence>
<feature type="region of interest" description="Disordered" evidence="1">
    <location>
        <begin position="1"/>
        <end position="28"/>
    </location>
</feature>